<evidence type="ECO:0000313" key="1">
    <source>
        <dbReference type="EMBL" id="WMS87240.1"/>
    </source>
</evidence>
<name>A0AA51RTD7_9GAMM</name>
<protein>
    <submittedName>
        <fullName evidence="1">Uncharacterized protein</fullName>
    </submittedName>
</protein>
<accession>A0AA51RTD7</accession>
<reference evidence="1 2" key="1">
    <citation type="submission" date="2023-08" db="EMBL/GenBank/DDBJ databases">
        <title>Pleionea litopenaei sp. nov., isolated from stomach of juvenile Litopenaeus vannamei.</title>
        <authorList>
            <person name="Rho A.M."/>
            <person name="Hwang C.Y."/>
        </authorList>
    </citation>
    <scope>NUCLEOTIDE SEQUENCE [LARGE SCALE GENOMIC DNA]</scope>
    <source>
        <strain evidence="1 2">HL-JVS1</strain>
    </source>
</reference>
<evidence type="ECO:0000313" key="2">
    <source>
        <dbReference type="Proteomes" id="UP001239782"/>
    </source>
</evidence>
<gene>
    <name evidence="1" type="ORF">Q9312_18705</name>
</gene>
<sequence>MRVLVSILLMPTLTFGVDLKDLTIDNIADYENPYEKARLASNGSDHEVVLNHVHFSECRGAVIGGLGRLWSMQQASKRGESKKEIMNYHLKDFEDRTKKELEEVGQLKAQYEVVKLAYEYKDNQEEFPRVAMAMCLKINKELF</sequence>
<organism evidence="1 2">
    <name type="scientific">Pleionea litopenaei</name>
    <dbReference type="NCBI Taxonomy" id="3070815"/>
    <lineage>
        <taxon>Bacteria</taxon>
        <taxon>Pseudomonadati</taxon>
        <taxon>Pseudomonadota</taxon>
        <taxon>Gammaproteobacteria</taxon>
        <taxon>Oceanospirillales</taxon>
        <taxon>Pleioneaceae</taxon>
        <taxon>Pleionea</taxon>
    </lineage>
</organism>
<dbReference type="AlphaFoldDB" id="A0AA51RTD7"/>
<dbReference type="KEGG" id="plei:Q9312_18705"/>
<proteinExistence type="predicted"/>
<dbReference type="Proteomes" id="UP001239782">
    <property type="component" value="Chromosome"/>
</dbReference>
<dbReference type="RefSeq" id="WP_309202380.1">
    <property type="nucleotide sequence ID" value="NZ_CP133548.1"/>
</dbReference>
<keyword evidence="2" id="KW-1185">Reference proteome</keyword>
<dbReference type="EMBL" id="CP133548">
    <property type="protein sequence ID" value="WMS87240.1"/>
    <property type="molecule type" value="Genomic_DNA"/>
</dbReference>